<organism evidence="3 4">
    <name type="scientific">Streptomyces dubilierae</name>
    <dbReference type="NCBI Taxonomy" id="3075533"/>
    <lineage>
        <taxon>Bacteria</taxon>
        <taxon>Bacillati</taxon>
        <taxon>Actinomycetota</taxon>
        <taxon>Actinomycetes</taxon>
        <taxon>Kitasatosporales</taxon>
        <taxon>Streptomycetaceae</taxon>
        <taxon>Streptomyces</taxon>
    </lineage>
</organism>
<gene>
    <name evidence="3" type="ORF">RM641_10795</name>
</gene>
<dbReference type="Gene3D" id="3.40.50.300">
    <property type="entry name" value="P-loop containing nucleotide triphosphate hydrolases"/>
    <property type="match status" value="1"/>
</dbReference>
<dbReference type="SUPFAM" id="SSF52540">
    <property type="entry name" value="P-loop containing nucleoside triphosphate hydrolases"/>
    <property type="match status" value="1"/>
</dbReference>
<dbReference type="InterPro" id="IPR024385">
    <property type="entry name" value="DUF3854"/>
</dbReference>
<dbReference type="Pfam" id="PF13481">
    <property type="entry name" value="AAA_25"/>
    <property type="match status" value="1"/>
</dbReference>
<feature type="compositionally biased region" description="Basic and acidic residues" evidence="1">
    <location>
        <begin position="570"/>
        <end position="586"/>
    </location>
</feature>
<dbReference type="EMBL" id="JAVREU010000003">
    <property type="protein sequence ID" value="MDT0387913.1"/>
    <property type="molecule type" value="Genomic_DNA"/>
</dbReference>
<dbReference type="RefSeq" id="WP_311680903.1">
    <property type="nucleotide sequence ID" value="NZ_JAVREU010000003.1"/>
</dbReference>
<sequence>MTAHERGPRPGAPNANTDADHVGSHGTAADATNAADQQAGADFLMDDPESHEPPTDYRKIHERHVSMIRAAGISPAVADKTVISQNGSLLFNYRRPDGTRFTVTRPDNGTPAKYVHPPGGRGLNVHPSVSGLMTDVKAPLVMTEGTKQYLAVVSAVQGKRVFPVGMSGIRNWQWKPGGNDTPSVPLPDWGWIPLKGRTVYVIPDGDYATNPDVQTATDALMDALRGMGASAVHRVAVPLGPDGKTGVDDHLGALPENARTAELLRLMDEAEDDDEDVFLSRDDLDNMPGVEPLIKGVLNQRSIVWISGRYGTYKTFLALAWSCCIATGTPWEGREVGLTGPVVYVAAEGQSGLSGRLRAWEQTFNGGRRVENLITTRKGMDPRKPKQMAKLTRKIKKAGAVLVVFDTLHRCCPGMDENSAKEVGEAFGALERIKDETGCAVAVLHHTGYEGKRARGSSSQEDDADDAYVIERQDDGEGPRTLTRTKSKEGPHGQTYSLVLKNVDPFDADGDSPAYVTLADQDGAVMSRPRKETNVQRIMREMDEAGLPVDLSVRGARGWLAARGNEIKGRSIDWETAHRARKERDPSPLPGPTAPGDRETADVSLVSPSEGDS</sequence>
<feature type="region of interest" description="Disordered" evidence="1">
    <location>
        <begin position="470"/>
        <end position="493"/>
    </location>
</feature>
<evidence type="ECO:0000313" key="4">
    <source>
        <dbReference type="Proteomes" id="UP001183586"/>
    </source>
</evidence>
<accession>A0ABU2P6Y2</accession>
<dbReference type="Pfam" id="PF12965">
    <property type="entry name" value="DUF3854"/>
    <property type="match status" value="1"/>
</dbReference>
<dbReference type="InterPro" id="IPR027417">
    <property type="entry name" value="P-loop_NTPase"/>
</dbReference>
<dbReference type="Proteomes" id="UP001183586">
    <property type="component" value="Unassembled WGS sequence"/>
</dbReference>
<proteinExistence type="predicted"/>
<name>A0ABU2P6Y2_9ACTN</name>
<evidence type="ECO:0000313" key="3">
    <source>
        <dbReference type="EMBL" id="MDT0387913.1"/>
    </source>
</evidence>
<keyword evidence="4" id="KW-1185">Reference proteome</keyword>
<reference evidence="4" key="1">
    <citation type="submission" date="2023-07" db="EMBL/GenBank/DDBJ databases">
        <title>30 novel species of actinomycetes from the DSMZ collection.</title>
        <authorList>
            <person name="Nouioui I."/>
        </authorList>
    </citation>
    <scope>NUCLEOTIDE SEQUENCE [LARGE SCALE GENOMIC DNA]</scope>
    <source>
        <strain evidence="4">DSM 41921</strain>
    </source>
</reference>
<feature type="region of interest" description="Disordered" evidence="1">
    <location>
        <begin position="1"/>
        <end position="27"/>
    </location>
</feature>
<evidence type="ECO:0000259" key="2">
    <source>
        <dbReference type="Pfam" id="PF12965"/>
    </source>
</evidence>
<feature type="domain" description="DUF3854" evidence="2">
    <location>
        <begin position="133"/>
        <end position="251"/>
    </location>
</feature>
<comment type="caution">
    <text evidence="3">The sequence shown here is derived from an EMBL/GenBank/DDBJ whole genome shotgun (WGS) entry which is preliminary data.</text>
</comment>
<evidence type="ECO:0000256" key="1">
    <source>
        <dbReference type="SAM" id="MobiDB-lite"/>
    </source>
</evidence>
<feature type="region of interest" description="Disordered" evidence="1">
    <location>
        <begin position="570"/>
        <end position="613"/>
    </location>
</feature>
<protein>
    <submittedName>
        <fullName evidence="3">AAA family ATPase</fullName>
    </submittedName>
</protein>